<dbReference type="PANTHER" id="PTHR11635">
    <property type="entry name" value="CAMP-DEPENDENT PROTEIN KINASE REGULATORY CHAIN"/>
    <property type="match status" value="1"/>
</dbReference>
<dbReference type="PROSITE" id="PS50042">
    <property type="entry name" value="CNMP_BINDING_3"/>
    <property type="match status" value="1"/>
</dbReference>
<dbReference type="InterPro" id="IPR050503">
    <property type="entry name" value="cAMP-dep_PK_reg_su-like"/>
</dbReference>
<keyword evidence="3" id="KW-1185">Reference proteome</keyword>
<comment type="caution">
    <text evidence="2">The sequence shown here is derived from an EMBL/GenBank/DDBJ whole genome shotgun (WGS) entry which is preliminary data.</text>
</comment>
<organism evidence="2 3">
    <name type="scientific">Terrabacter terrae</name>
    <dbReference type="NCBI Taxonomy" id="318434"/>
    <lineage>
        <taxon>Bacteria</taxon>
        <taxon>Bacillati</taxon>
        <taxon>Actinomycetota</taxon>
        <taxon>Actinomycetes</taxon>
        <taxon>Micrococcales</taxon>
        <taxon>Intrasporangiaceae</taxon>
        <taxon>Terrabacter</taxon>
    </lineage>
</organism>
<sequence length="134" mass="14252">MLRTLPLPSVEQLARGLEPVNLAAGEVVFRQGDVGDRYYVIESGDVEVVGDGRVVATIGPGEGFGEIALLRRTPRTATVVALSDVRLRALLSNRFLPVVLGFTPSAREAALGVEEMLGRFDPGQPPIDPPAPHA</sequence>
<dbReference type="SUPFAM" id="SSF51206">
    <property type="entry name" value="cAMP-binding domain-like"/>
    <property type="match status" value="1"/>
</dbReference>
<dbReference type="PROSITE" id="PS00889">
    <property type="entry name" value="CNMP_BINDING_2"/>
    <property type="match status" value="1"/>
</dbReference>
<dbReference type="Proteomes" id="UP001501285">
    <property type="component" value="Unassembled WGS sequence"/>
</dbReference>
<dbReference type="Pfam" id="PF00027">
    <property type="entry name" value="cNMP_binding"/>
    <property type="match status" value="1"/>
</dbReference>
<gene>
    <name evidence="2" type="ORF">GCM10009740_22280</name>
</gene>
<dbReference type="CDD" id="cd00038">
    <property type="entry name" value="CAP_ED"/>
    <property type="match status" value="1"/>
</dbReference>
<evidence type="ECO:0000259" key="1">
    <source>
        <dbReference type="PROSITE" id="PS50042"/>
    </source>
</evidence>
<dbReference type="InterPro" id="IPR014710">
    <property type="entry name" value="RmlC-like_jellyroll"/>
</dbReference>
<dbReference type="Gene3D" id="2.60.120.10">
    <property type="entry name" value="Jelly Rolls"/>
    <property type="match status" value="1"/>
</dbReference>
<dbReference type="InterPro" id="IPR018488">
    <property type="entry name" value="cNMP-bd_CS"/>
</dbReference>
<dbReference type="InterPro" id="IPR000595">
    <property type="entry name" value="cNMP-bd_dom"/>
</dbReference>
<feature type="domain" description="Cyclic nucleotide-binding" evidence="1">
    <location>
        <begin position="1"/>
        <end position="99"/>
    </location>
</feature>
<dbReference type="InterPro" id="IPR018490">
    <property type="entry name" value="cNMP-bd_dom_sf"/>
</dbReference>
<dbReference type="PRINTS" id="PR00103">
    <property type="entry name" value="CAMPKINASE"/>
</dbReference>
<dbReference type="PANTHER" id="PTHR11635:SF152">
    <property type="entry name" value="CAMP-DEPENDENT PROTEIN KINASE TYPE I REGULATORY SUBUNIT-RELATED"/>
    <property type="match status" value="1"/>
</dbReference>
<dbReference type="SMART" id="SM00100">
    <property type="entry name" value="cNMP"/>
    <property type="match status" value="1"/>
</dbReference>
<protein>
    <recommendedName>
        <fullName evidence="1">Cyclic nucleotide-binding domain-containing protein</fullName>
    </recommendedName>
</protein>
<evidence type="ECO:0000313" key="3">
    <source>
        <dbReference type="Proteomes" id="UP001501285"/>
    </source>
</evidence>
<reference evidence="2 3" key="1">
    <citation type="journal article" date="2019" name="Int. J. Syst. Evol. Microbiol.">
        <title>The Global Catalogue of Microorganisms (GCM) 10K type strain sequencing project: providing services to taxonomists for standard genome sequencing and annotation.</title>
        <authorList>
            <consortium name="The Broad Institute Genomics Platform"/>
            <consortium name="The Broad Institute Genome Sequencing Center for Infectious Disease"/>
            <person name="Wu L."/>
            <person name="Ma J."/>
        </authorList>
    </citation>
    <scope>NUCLEOTIDE SEQUENCE [LARGE SCALE GENOMIC DNA]</scope>
    <source>
        <strain evidence="2 3">JCM 14283</strain>
    </source>
</reference>
<accession>A0ABN2U8X0</accession>
<dbReference type="EMBL" id="BAAANB010000021">
    <property type="protein sequence ID" value="GAA2031855.1"/>
    <property type="molecule type" value="Genomic_DNA"/>
</dbReference>
<dbReference type="RefSeq" id="WP_343991252.1">
    <property type="nucleotide sequence ID" value="NZ_BAAANB010000021.1"/>
</dbReference>
<name>A0ABN2U8X0_9MICO</name>
<evidence type="ECO:0000313" key="2">
    <source>
        <dbReference type="EMBL" id="GAA2031855.1"/>
    </source>
</evidence>
<proteinExistence type="predicted"/>